<dbReference type="InterPro" id="IPR002110">
    <property type="entry name" value="Ankyrin_rpt"/>
</dbReference>
<dbReference type="Pfam" id="PF00023">
    <property type="entry name" value="Ank"/>
    <property type="match status" value="1"/>
</dbReference>
<dbReference type="AlphaFoldDB" id="A0A8T1X7V2"/>
<name>A0A8T1X7V2_9STRA</name>
<protein>
    <submittedName>
        <fullName evidence="3">Uncharacterized protein</fullName>
    </submittedName>
</protein>
<evidence type="ECO:0000256" key="2">
    <source>
        <dbReference type="SAM" id="MobiDB-lite"/>
    </source>
</evidence>
<reference evidence="3" key="1">
    <citation type="submission" date="2021-02" db="EMBL/GenBank/DDBJ databases">
        <authorList>
            <person name="Palmer J.M."/>
        </authorList>
    </citation>
    <scope>NUCLEOTIDE SEQUENCE</scope>
    <source>
        <strain evidence="3">SCRP23</strain>
    </source>
</reference>
<dbReference type="PROSITE" id="PS50088">
    <property type="entry name" value="ANK_REPEAT"/>
    <property type="match status" value="1"/>
</dbReference>
<evidence type="ECO:0000256" key="1">
    <source>
        <dbReference type="PROSITE-ProRule" id="PRU00023"/>
    </source>
</evidence>
<feature type="region of interest" description="Disordered" evidence="2">
    <location>
        <begin position="56"/>
        <end position="83"/>
    </location>
</feature>
<comment type="caution">
    <text evidence="3">The sequence shown here is derived from an EMBL/GenBank/DDBJ whole genome shotgun (WGS) entry which is preliminary data.</text>
</comment>
<feature type="repeat" description="ANK" evidence="1">
    <location>
        <begin position="149"/>
        <end position="181"/>
    </location>
</feature>
<dbReference type="OrthoDB" id="127180at2759"/>
<gene>
    <name evidence="3" type="ORF">PHYBOEH_008575</name>
</gene>
<keyword evidence="1" id="KW-0040">ANK repeat</keyword>
<sequence>MSGDNREGVRQGSNDADPPVFQSRLRAKREERMLQRQLEQEVAHIPASAVSRSLESNAKAALRNDPGAPSAAKDAGITPHGFAHRPMVEVGDEAVKRRERAEARKRVIEYQGNVWDAVCSNDLKMVQSYFLVEGAQNLLRRRHPNAEQGGRSLLHCAAWHGCAPIVEFILSAGCAVDAIDSAASKTTALLEAARAGHAAVGTQHFTGLGAKGMAQF</sequence>
<accession>A0A8T1X7V2</accession>
<evidence type="ECO:0000313" key="3">
    <source>
        <dbReference type="EMBL" id="KAG7399580.1"/>
    </source>
</evidence>
<keyword evidence="4" id="KW-1185">Reference proteome</keyword>
<proteinExistence type="predicted"/>
<dbReference type="Proteomes" id="UP000693981">
    <property type="component" value="Unassembled WGS sequence"/>
</dbReference>
<dbReference type="PROSITE" id="PS50297">
    <property type="entry name" value="ANK_REP_REGION"/>
    <property type="match status" value="1"/>
</dbReference>
<dbReference type="EMBL" id="JAGDFL010000050">
    <property type="protein sequence ID" value="KAG7399580.1"/>
    <property type="molecule type" value="Genomic_DNA"/>
</dbReference>
<feature type="region of interest" description="Disordered" evidence="2">
    <location>
        <begin position="1"/>
        <end position="29"/>
    </location>
</feature>
<evidence type="ECO:0000313" key="4">
    <source>
        <dbReference type="Proteomes" id="UP000693981"/>
    </source>
</evidence>
<organism evidence="3 4">
    <name type="scientific">Phytophthora boehmeriae</name>
    <dbReference type="NCBI Taxonomy" id="109152"/>
    <lineage>
        <taxon>Eukaryota</taxon>
        <taxon>Sar</taxon>
        <taxon>Stramenopiles</taxon>
        <taxon>Oomycota</taxon>
        <taxon>Peronosporomycetes</taxon>
        <taxon>Peronosporales</taxon>
        <taxon>Peronosporaceae</taxon>
        <taxon>Phytophthora</taxon>
    </lineage>
</organism>